<sequence length="256" mass="27292">MTLNIDKSLNAAAGKNSARDRAFSLIVPQIHLPALRKTLTDRMSGPGGAYNIGNLIGLCQGVTAQILASNDLNQLPWAGAPAAISHYLTGNFAAIAMTSATVIFFASGEIYHRAWNGRPKPRENLNRLGDFLSGVGAVCLGLALFELGHPLLASTSGLLHSVGKFGSACHRPGAQILNLPAYTLDPFRTMVLLSRLPALVAAGYDLHASLFQIESTVQPHWSTPATLVACYLLWSWADLLLFRSSHSRAAHGRAAS</sequence>
<dbReference type="AlphaFoldDB" id="A0A6M7X3M4"/>
<accession>A0A6M7X3M4</accession>
<feature type="transmembrane region" description="Helical" evidence="1">
    <location>
        <begin position="128"/>
        <end position="145"/>
    </location>
</feature>
<evidence type="ECO:0000313" key="2">
    <source>
        <dbReference type="EMBL" id="QKD06698.1"/>
    </source>
</evidence>
<dbReference type="RefSeq" id="WP_080681084.1">
    <property type="nucleotide sequence ID" value="NZ_CP033367.1"/>
</dbReference>
<proteinExistence type="predicted"/>
<evidence type="ECO:0000313" key="3">
    <source>
        <dbReference type="Proteomes" id="UP000503017"/>
    </source>
</evidence>
<reference evidence="2 3" key="1">
    <citation type="submission" date="2018-10" db="EMBL/GenBank/DDBJ databases">
        <authorList>
            <person name="Perry B.J."/>
            <person name="Sullivan J.T."/>
            <person name="Murphy R.J.T."/>
            <person name="Ramsay J.P."/>
            <person name="Ronson C.W."/>
        </authorList>
    </citation>
    <scope>NUCLEOTIDE SEQUENCE [LARGE SCALE GENOMIC DNA]</scope>
    <source>
        <strain evidence="2 3">R88b</strain>
    </source>
</reference>
<dbReference type="EMBL" id="CP033367">
    <property type="protein sequence ID" value="QKD06698.1"/>
    <property type="molecule type" value="Genomic_DNA"/>
</dbReference>
<evidence type="ECO:0000256" key="1">
    <source>
        <dbReference type="SAM" id="Phobius"/>
    </source>
</evidence>
<protein>
    <submittedName>
        <fullName evidence="2">Uncharacterized protein</fullName>
    </submittedName>
</protein>
<organism evidence="2 3">
    <name type="scientific">Mesorhizobium loti R88b</name>
    <dbReference type="NCBI Taxonomy" id="935548"/>
    <lineage>
        <taxon>Bacteria</taxon>
        <taxon>Pseudomonadati</taxon>
        <taxon>Pseudomonadota</taxon>
        <taxon>Alphaproteobacteria</taxon>
        <taxon>Hyphomicrobiales</taxon>
        <taxon>Phyllobacteriaceae</taxon>
        <taxon>Mesorhizobium</taxon>
    </lineage>
</organism>
<dbReference type="Proteomes" id="UP000503017">
    <property type="component" value="Chromosome"/>
</dbReference>
<keyword evidence="1" id="KW-0472">Membrane</keyword>
<keyword evidence="1" id="KW-1133">Transmembrane helix</keyword>
<name>A0A6M7X3M4_RHILI</name>
<keyword evidence="1" id="KW-0812">Transmembrane</keyword>
<gene>
    <name evidence="2" type="ORF">EB235_31120</name>
</gene>
<feature type="transmembrane region" description="Helical" evidence="1">
    <location>
        <begin position="84"/>
        <end position="107"/>
    </location>
</feature>